<dbReference type="InterPro" id="IPR003188">
    <property type="entry name" value="PTS_IIA_lac/cel"/>
</dbReference>
<evidence type="ECO:0000256" key="2">
    <source>
        <dbReference type="ARBA" id="ARBA00022597"/>
    </source>
</evidence>
<protein>
    <submittedName>
        <fullName evidence="8">PTS cellobiose transporter subunit IIA</fullName>
    </submittedName>
</protein>
<comment type="caution">
    <text evidence="8">The sequence shown here is derived from an EMBL/GenBank/DDBJ whole genome shotgun (WGS) entry which is preliminary data.</text>
</comment>
<dbReference type="PROSITE" id="PS51095">
    <property type="entry name" value="PTS_EIIA_TYPE_3"/>
    <property type="match status" value="1"/>
</dbReference>
<dbReference type="SUPFAM" id="SSF46973">
    <property type="entry name" value="Enzyme IIa from lactose specific PTS, IIa-lac"/>
    <property type="match status" value="1"/>
</dbReference>
<evidence type="ECO:0000256" key="3">
    <source>
        <dbReference type="ARBA" id="ARBA00022679"/>
    </source>
</evidence>
<accession>A0AAV5B252</accession>
<dbReference type="PANTHER" id="PTHR34382">
    <property type="entry name" value="PTS SYSTEM N,N'-DIACETYLCHITOBIOSE-SPECIFIC EIIA COMPONENT"/>
    <property type="match status" value="1"/>
</dbReference>
<keyword evidence="9" id="KW-1185">Reference proteome</keyword>
<dbReference type="PIRSF" id="PIRSF000699">
    <property type="entry name" value="PTS_IILac_III"/>
    <property type="match status" value="1"/>
</dbReference>
<dbReference type="EMBL" id="BQKC01000001">
    <property type="protein sequence ID" value="GJM54865.1"/>
    <property type="molecule type" value="Genomic_DNA"/>
</dbReference>
<dbReference type="GO" id="GO:0046872">
    <property type="term" value="F:metal ion binding"/>
    <property type="evidence" value="ECO:0007669"/>
    <property type="project" value="UniProtKB-KW"/>
</dbReference>
<feature type="active site" description="Tele-phosphohistidine intermediate" evidence="5">
    <location>
        <position position="78"/>
    </location>
</feature>
<keyword evidence="2" id="KW-0762">Sugar transport</keyword>
<dbReference type="GO" id="GO:0009401">
    <property type="term" value="P:phosphoenolpyruvate-dependent sugar phosphotransferase system"/>
    <property type="evidence" value="ECO:0007669"/>
    <property type="project" value="UniProtKB-KW"/>
</dbReference>
<dbReference type="Proteomes" id="UP001055025">
    <property type="component" value="Unassembled WGS sequence"/>
</dbReference>
<gene>
    <name evidence="8" type="primary">pts20A</name>
    <name evidence="8" type="ORF">ATOP_05200</name>
</gene>
<feature type="binding site" evidence="6">
    <location>
        <position position="81"/>
    </location>
    <ligand>
        <name>Mg(2+)</name>
        <dbReference type="ChEBI" id="CHEBI:18420"/>
        <note>ligand shared between all trimeric partners</note>
    </ligand>
</feature>
<keyword evidence="4" id="KW-0598">Phosphotransferase system</keyword>
<evidence type="ECO:0000256" key="4">
    <source>
        <dbReference type="ARBA" id="ARBA00022683"/>
    </source>
</evidence>
<keyword evidence="6" id="KW-0460">Magnesium</keyword>
<dbReference type="GO" id="GO:0016740">
    <property type="term" value="F:transferase activity"/>
    <property type="evidence" value="ECO:0007669"/>
    <property type="project" value="UniProtKB-KW"/>
</dbReference>
<dbReference type="AlphaFoldDB" id="A0AAV5B252"/>
<feature type="modified residue" description="Phosphohistidine; by HPr" evidence="7">
    <location>
        <position position="78"/>
    </location>
</feature>
<dbReference type="Gene3D" id="1.20.58.80">
    <property type="entry name" value="Phosphotransferase system, lactose/cellobiose-type IIA subunit"/>
    <property type="match status" value="1"/>
</dbReference>
<evidence type="ECO:0000256" key="1">
    <source>
        <dbReference type="ARBA" id="ARBA00022448"/>
    </source>
</evidence>
<evidence type="ECO:0000256" key="6">
    <source>
        <dbReference type="PIRSR" id="PIRSR000699-2"/>
    </source>
</evidence>
<name>A0AAV5B252_9ACTN</name>
<organism evidence="8 9">
    <name type="scientific">Granulimonas faecalis</name>
    <dbReference type="NCBI Taxonomy" id="2894155"/>
    <lineage>
        <taxon>Bacteria</taxon>
        <taxon>Bacillati</taxon>
        <taxon>Actinomycetota</taxon>
        <taxon>Coriobacteriia</taxon>
        <taxon>Coriobacteriales</taxon>
        <taxon>Kribbibacteriaceae</taxon>
        <taxon>Granulimonas</taxon>
    </lineage>
</organism>
<dbReference type="RefSeq" id="WP_135978706.1">
    <property type="nucleotide sequence ID" value="NZ_BQKC01000001.1"/>
</dbReference>
<evidence type="ECO:0000313" key="9">
    <source>
        <dbReference type="Proteomes" id="UP001055025"/>
    </source>
</evidence>
<reference evidence="8" key="1">
    <citation type="journal article" date="2022" name="Int. J. Syst. Evol. Microbiol.">
        <title>Granulimonas faecalis gen. nov., sp. nov., and Leptogranulimonas caecicola gen. nov., sp. nov., novel lactate-producing Atopobiaceae bacteria isolated from mouse intestines, and an emended description of the family Atopobiaceae.</title>
        <authorList>
            <person name="Morinaga K."/>
            <person name="Kusada H."/>
            <person name="Sakamoto S."/>
            <person name="Murakami T."/>
            <person name="Toyoda A."/>
            <person name="Mori H."/>
            <person name="Meng X.Y."/>
            <person name="Takashino M."/>
            <person name="Murotomi K."/>
            <person name="Tamaki H."/>
        </authorList>
    </citation>
    <scope>NUCLEOTIDE SEQUENCE</scope>
    <source>
        <strain evidence="8">OPF53</strain>
    </source>
</reference>
<comment type="cofactor">
    <cofactor evidence="6">
        <name>Mg(2+)</name>
        <dbReference type="ChEBI" id="CHEBI:18420"/>
    </cofactor>
    <text evidence="6">Binds 1 Mg(2+) ion per trimer.</text>
</comment>
<evidence type="ECO:0000313" key="8">
    <source>
        <dbReference type="EMBL" id="GJM54865.1"/>
    </source>
</evidence>
<keyword evidence="6" id="KW-0479">Metal-binding</keyword>
<dbReference type="InterPro" id="IPR036542">
    <property type="entry name" value="PTS_IIA_lac/cel_sf"/>
</dbReference>
<evidence type="ECO:0000256" key="7">
    <source>
        <dbReference type="PROSITE-ProRule" id="PRU00418"/>
    </source>
</evidence>
<keyword evidence="1" id="KW-0813">Transport</keyword>
<sequence>MNQETALEKAFAIVAIGGNAKGEAYEALAAAEEGRFDEADKALAQAEQDLVDAHNIQTEFIQRSAAGEDIPLSMIFVHAQDHLMCALEAQSLIGHLVAQAKRIDALERRVEALEGHDRG</sequence>
<dbReference type="Pfam" id="PF02255">
    <property type="entry name" value="PTS_IIA"/>
    <property type="match status" value="1"/>
</dbReference>
<proteinExistence type="predicted"/>
<evidence type="ECO:0000256" key="5">
    <source>
        <dbReference type="PIRSR" id="PIRSR000699-1"/>
    </source>
</evidence>
<dbReference type="PANTHER" id="PTHR34382:SF7">
    <property type="entry name" value="PTS SYSTEM N,N'-DIACETYLCHITOBIOSE-SPECIFIC EIIA COMPONENT"/>
    <property type="match status" value="1"/>
</dbReference>
<keyword evidence="3" id="KW-0808">Transferase</keyword>